<accession>A0A7H9AX41</accession>
<keyword evidence="1" id="KW-1133">Transmembrane helix</keyword>
<keyword evidence="1" id="KW-0812">Transmembrane</keyword>
<dbReference type="Proteomes" id="UP000509704">
    <property type="component" value="Chromosome 1"/>
</dbReference>
<dbReference type="EMBL" id="CP058604">
    <property type="protein sequence ID" value="QLG70152.1"/>
    <property type="molecule type" value="Genomic_DNA"/>
</dbReference>
<evidence type="ECO:0000313" key="3">
    <source>
        <dbReference type="Proteomes" id="UP000509704"/>
    </source>
</evidence>
<dbReference type="OrthoDB" id="4067115at2759"/>
<reference evidence="2 3" key="1">
    <citation type="submission" date="2020-07" db="EMBL/GenBank/DDBJ databases">
        <title>The yeast mating-type switching endonuclease HO is a domesticated member of an unorthodox homing genetic element family.</title>
        <authorList>
            <person name="Coughlan A.Y."/>
            <person name="Lombardi L."/>
            <person name="Braun-Galleani S."/>
            <person name="Martos A.R."/>
            <person name="Galeote V."/>
            <person name="Bigey F."/>
            <person name="Dequin S."/>
            <person name="Byrne K.P."/>
            <person name="Wolfe K.H."/>
        </authorList>
    </citation>
    <scope>NUCLEOTIDE SEQUENCE [LARGE SCALE GENOMIC DNA]</scope>
    <source>
        <strain evidence="2 3">NRRL Y-6702</strain>
    </source>
</reference>
<keyword evidence="3" id="KW-1185">Reference proteome</keyword>
<dbReference type="AlphaFoldDB" id="A0A7H9AX41"/>
<protein>
    <submittedName>
        <fullName evidence="2">Uncharacterized protein</fullName>
    </submittedName>
</protein>
<organism evidence="2 3">
    <name type="scientific">Zygotorulaspora mrakii</name>
    <name type="common">Zygosaccharomyces mrakii</name>
    <dbReference type="NCBI Taxonomy" id="42260"/>
    <lineage>
        <taxon>Eukaryota</taxon>
        <taxon>Fungi</taxon>
        <taxon>Dikarya</taxon>
        <taxon>Ascomycota</taxon>
        <taxon>Saccharomycotina</taxon>
        <taxon>Saccharomycetes</taxon>
        <taxon>Saccharomycetales</taxon>
        <taxon>Saccharomycetaceae</taxon>
        <taxon>Zygotorulaspora</taxon>
    </lineage>
</organism>
<proteinExistence type="predicted"/>
<evidence type="ECO:0000256" key="1">
    <source>
        <dbReference type="SAM" id="Phobius"/>
    </source>
</evidence>
<feature type="transmembrane region" description="Helical" evidence="1">
    <location>
        <begin position="75"/>
        <end position="105"/>
    </location>
</feature>
<evidence type="ECO:0000313" key="2">
    <source>
        <dbReference type="EMBL" id="QLG70152.1"/>
    </source>
</evidence>
<name>A0A7H9AX41_ZYGMR</name>
<sequence length="129" mass="14863">MIPPPVDPALLHEHAYQGTGDLSYALNIETFTDEGGYKPLLKYGLGFFNYYLALDDEVYGRSWLEIFRFHLYEHFAIYFLIFLVAFLAWSSMVVAHIGSTSDIIFHKSKGSHKKRSEDGDSLDYHHLKV</sequence>
<keyword evidence="1" id="KW-0472">Membrane</keyword>
<dbReference type="RefSeq" id="XP_037141880.1">
    <property type="nucleotide sequence ID" value="XM_037285985.1"/>
</dbReference>
<gene>
    <name evidence="2" type="ORF">HG535_0A00910</name>
</gene>
<dbReference type="GeneID" id="59233788"/>
<dbReference type="KEGG" id="zmk:HG535_0A00910"/>